<dbReference type="Pfam" id="PF00534">
    <property type="entry name" value="Glycos_transf_1"/>
    <property type="match status" value="1"/>
</dbReference>
<evidence type="ECO:0000256" key="3">
    <source>
        <dbReference type="ARBA" id="ARBA00020955"/>
    </source>
</evidence>
<protein>
    <recommendedName>
        <fullName evidence="3 7">Sucrose synthase</fullName>
        <ecNumber evidence="2 7">2.4.1.13</ecNumber>
    </recommendedName>
</protein>
<dbReference type="Pfam" id="PF00862">
    <property type="entry name" value="GT-B_Sucrose_synth"/>
    <property type="match status" value="1"/>
</dbReference>
<reference evidence="13" key="1">
    <citation type="submission" date="2020-10" db="EMBL/GenBank/DDBJ databases">
        <title>Genome-based taxonomic classification of the species Anabaenopsis elenkinii.</title>
        <authorList>
            <person name="Delbaje E."/>
            <person name="Andreote A.P.D."/>
            <person name="Pellegrinetti T.A."/>
            <person name="Cruz R.B."/>
            <person name="Branco L.H.Z."/>
            <person name="Fiore M.F."/>
        </authorList>
    </citation>
    <scope>NUCLEOTIDE SEQUENCE [LARGE SCALE GENOMIC DNA]</scope>
    <source>
        <strain evidence="13">CCIBt3563</strain>
    </source>
</reference>
<dbReference type="PANTHER" id="PTHR45839:SF7">
    <property type="entry name" value="SUCROSE SYNTHASE 1"/>
    <property type="match status" value="1"/>
</dbReference>
<dbReference type="Pfam" id="PF24862">
    <property type="entry name" value="SUS_EPBD"/>
    <property type="match status" value="1"/>
</dbReference>
<dbReference type="InterPro" id="IPR056736">
    <property type="entry name" value="SUS_EPBD"/>
</dbReference>
<evidence type="ECO:0000259" key="9">
    <source>
        <dbReference type="Pfam" id="PF00862"/>
    </source>
</evidence>
<evidence type="ECO:0000256" key="1">
    <source>
        <dbReference type="ARBA" id="ARBA00006530"/>
    </source>
</evidence>
<feature type="domain" description="Glycosyl transferase family 1" evidence="8">
    <location>
        <begin position="571"/>
        <end position="734"/>
    </location>
</feature>
<dbReference type="EMBL" id="CP063311">
    <property type="protein sequence ID" value="QOV22867.1"/>
    <property type="molecule type" value="Genomic_DNA"/>
</dbReference>
<keyword evidence="13" id="KW-1185">Reference proteome</keyword>
<evidence type="ECO:0000256" key="2">
    <source>
        <dbReference type="ARBA" id="ARBA00012540"/>
    </source>
</evidence>
<keyword evidence="4 12" id="KW-0328">Glycosyltransferase</keyword>
<evidence type="ECO:0000259" key="8">
    <source>
        <dbReference type="Pfam" id="PF00534"/>
    </source>
</evidence>
<dbReference type="SUPFAM" id="SSF53756">
    <property type="entry name" value="UDP-Glycosyltransferase/glycogen phosphorylase"/>
    <property type="match status" value="1"/>
</dbReference>
<feature type="domain" description="Sucrose synthase EPBD" evidence="11">
    <location>
        <begin position="146"/>
        <end position="243"/>
    </location>
</feature>
<dbReference type="InterPro" id="IPR056735">
    <property type="entry name" value="SUS_N"/>
</dbReference>
<proteinExistence type="inferred from homology"/>
<comment type="catalytic activity">
    <reaction evidence="6">
        <text>an NDP-alpha-D-glucose + D-fructose = a ribonucleoside 5'-diphosphate + sucrose + H(+)</text>
        <dbReference type="Rhea" id="RHEA:16241"/>
        <dbReference type="ChEBI" id="CHEBI:15378"/>
        <dbReference type="ChEBI" id="CHEBI:17992"/>
        <dbReference type="ChEBI" id="CHEBI:37721"/>
        <dbReference type="ChEBI" id="CHEBI:57930"/>
        <dbReference type="ChEBI" id="CHEBI:76533"/>
        <dbReference type="EC" id="2.4.1.13"/>
    </reaction>
</comment>
<evidence type="ECO:0000256" key="4">
    <source>
        <dbReference type="ARBA" id="ARBA00022676"/>
    </source>
</evidence>
<dbReference type="GO" id="GO:0005985">
    <property type="term" value="P:sucrose metabolic process"/>
    <property type="evidence" value="ECO:0007669"/>
    <property type="project" value="UniProtKB-UniRule"/>
</dbReference>
<accession>A0A7S6RDB5</accession>
<dbReference type="Gene3D" id="3.10.450.330">
    <property type="match status" value="1"/>
</dbReference>
<feature type="domain" description="Sucrose synthase first GT-B" evidence="9">
    <location>
        <begin position="266"/>
        <end position="558"/>
    </location>
</feature>
<evidence type="ECO:0000256" key="6">
    <source>
        <dbReference type="ARBA" id="ARBA00049030"/>
    </source>
</evidence>
<evidence type="ECO:0000313" key="12">
    <source>
        <dbReference type="EMBL" id="QOV22867.1"/>
    </source>
</evidence>
<dbReference type="Gene3D" id="3.40.50.2000">
    <property type="entry name" value="Glycogen Phosphorylase B"/>
    <property type="match status" value="2"/>
</dbReference>
<sequence>MYELFQTCLDADEKITLCQLILQLSATNKRYFLRNEILHIFADYCQRKQKPAYFYYSSSVGRLIHNTHEMILAPEGTWFVLRPRIANQEVWRLQADCSGFEPMTPEAWLDVSDRLVNRYQPHILEIDFQPFYPKSTRITDPRNIGQGLAFLNRYLCDQLLTDSNYWLELLFQALYELTYDQKPLLISDRASAAAKADHISGGIHLKQQIKQALKFLEQLPPEEPYANFRPHLQELGFEPGWGNTAGRISETLELLEQLIHSPQPAILEAFVARIPAIFRVVLISIHGWVAQQDVLGRDETLGQVIYVLEQARSLENKLQTELKLAGLDVLGIQPHIIILTRLIPNCEGTECNLRLEKIDNTANAWILRVPFGEFNPEITNNWISKYDIWPYLEQFARDAEKELLGQFQGCPDLIVGNYSDGNLVASLLSQSLKVTQCNIAHTLEKPKHLFSNLYWQDLEENYHFSAQFTADLISMNAADFIITSSYQEIVGTPDTIGQYESYKCFTMPQLYHVIDGIDLFSPKFNMVPPGVSENIFFPYNHKHRRDVEFTNQVHDLLFTRQHPQILGDLHNPNKRPILNVAPITSVKNLTGLAECFGRTPALREHCNLIFITSKLYATEATNPRQAEEIQKLHDIINQYELHGHIRCIGMRLPHRELGEAYRVIADTQGIYVHFARFESFGRSILEAMVSGLPTFVTKFGGAVEVIEEQQNGFHINPTDEKETTERILSFIEKCDTQPQLWEEVSQTMSQRILNKYNWQINNSQMLLLAKIFRFWNFAAPDNNAAKYRYIEALFHLIFKPRAEIILEQHMQNSLFVKN</sequence>
<evidence type="ECO:0000259" key="10">
    <source>
        <dbReference type="Pfam" id="PF24861"/>
    </source>
</evidence>
<dbReference type="PANTHER" id="PTHR45839">
    <property type="match status" value="1"/>
</dbReference>
<name>A0A7S6RDB5_9CYAN</name>
<evidence type="ECO:0000313" key="13">
    <source>
        <dbReference type="Proteomes" id="UP000593846"/>
    </source>
</evidence>
<organism evidence="12 13">
    <name type="scientific">Anabaenopsis elenkinii CCIBt3563</name>
    <dbReference type="NCBI Taxonomy" id="2779889"/>
    <lineage>
        <taxon>Bacteria</taxon>
        <taxon>Bacillati</taxon>
        <taxon>Cyanobacteriota</taxon>
        <taxon>Cyanophyceae</taxon>
        <taxon>Nostocales</taxon>
        <taxon>Nodulariaceae</taxon>
        <taxon>Anabaenopsis</taxon>
    </lineage>
</organism>
<evidence type="ECO:0000259" key="11">
    <source>
        <dbReference type="Pfam" id="PF24862"/>
    </source>
</evidence>
<dbReference type="KEGG" id="aee:IM676_00380"/>
<feature type="domain" description="Sucrose synthase N-terminal" evidence="10">
    <location>
        <begin position="13"/>
        <end position="111"/>
    </location>
</feature>
<comment type="similarity">
    <text evidence="1">Belongs to the glycosyltransferase 1 family.</text>
</comment>
<dbReference type="Gene3D" id="1.20.120.1230">
    <property type="match status" value="1"/>
</dbReference>
<keyword evidence="5 12" id="KW-0808">Transferase</keyword>
<evidence type="ECO:0000256" key="7">
    <source>
        <dbReference type="NCBIfam" id="TIGR02470"/>
    </source>
</evidence>
<dbReference type="GO" id="GO:0016157">
    <property type="term" value="F:sucrose synthase activity"/>
    <property type="evidence" value="ECO:0007669"/>
    <property type="project" value="UniProtKB-UniRule"/>
</dbReference>
<dbReference type="Pfam" id="PF24861">
    <property type="entry name" value="SUS_N"/>
    <property type="match status" value="1"/>
</dbReference>
<dbReference type="InterPro" id="IPR012820">
    <property type="entry name" value="Sucrose_synthase_pln/cyn"/>
</dbReference>
<dbReference type="Proteomes" id="UP000593846">
    <property type="component" value="Chromosome"/>
</dbReference>
<evidence type="ECO:0000256" key="5">
    <source>
        <dbReference type="ARBA" id="ARBA00022679"/>
    </source>
</evidence>
<dbReference type="InterPro" id="IPR000368">
    <property type="entry name" value="Sucrose_synth_GT-B1"/>
</dbReference>
<dbReference type="AlphaFoldDB" id="A0A7S6RDB5"/>
<gene>
    <name evidence="12" type="ORF">IM676_00380</name>
</gene>
<dbReference type="RefSeq" id="WP_200988480.1">
    <property type="nucleotide sequence ID" value="NZ_CP063311.1"/>
</dbReference>
<dbReference type="InterPro" id="IPR001296">
    <property type="entry name" value="Glyco_trans_1"/>
</dbReference>
<dbReference type="NCBIfam" id="TIGR02470">
    <property type="entry name" value="sucr_synth"/>
    <property type="match status" value="1"/>
</dbReference>
<dbReference type="EC" id="2.4.1.13" evidence="2 7"/>